<dbReference type="Gene3D" id="3.10.129.10">
    <property type="entry name" value="Hotdog Thioesterase"/>
    <property type="match status" value="1"/>
</dbReference>
<keyword evidence="1" id="KW-0472">Membrane</keyword>
<proteinExistence type="predicted"/>
<evidence type="ECO:0000256" key="1">
    <source>
        <dbReference type="SAM" id="Phobius"/>
    </source>
</evidence>
<keyword evidence="2" id="KW-0378">Hydrolase</keyword>
<dbReference type="Pfam" id="PF14539">
    <property type="entry name" value="DUF4442"/>
    <property type="match status" value="1"/>
</dbReference>
<accession>A0ABW6BTE9</accession>
<organism evidence="2 3">
    <name type="scientific">Pontibacter toksunensis</name>
    <dbReference type="NCBI Taxonomy" id="1332631"/>
    <lineage>
        <taxon>Bacteria</taxon>
        <taxon>Pseudomonadati</taxon>
        <taxon>Bacteroidota</taxon>
        <taxon>Cytophagia</taxon>
        <taxon>Cytophagales</taxon>
        <taxon>Hymenobacteraceae</taxon>
        <taxon>Pontibacter</taxon>
    </lineage>
</organism>
<dbReference type="EMBL" id="JBHUOX010000008">
    <property type="protein sequence ID" value="MFD3001080.1"/>
    <property type="molecule type" value="Genomic_DNA"/>
</dbReference>
<dbReference type="Proteomes" id="UP001597641">
    <property type="component" value="Unassembled WGS sequence"/>
</dbReference>
<dbReference type="InterPro" id="IPR027961">
    <property type="entry name" value="DUF4442"/>
</dbReference>
<reference evidence="3" key="1">
    <citation type="journal article" date="2019" name="Int. J. Syst. Evol. Microbiol.">
        <title>The Global Catalogue of Microorganisms (GCM) 10K type strain sequencing project: providing services to taxonomists for standard genome sequencing and annotation.</title>
        <authorList>
            <consortium name="The Broad Institute Genomics Platform"/>
            <consortium name="The Broad Institute Genome Sequencing Center for Infectious Disease"/>
            <person name="Wu L."/>
            <person name="Ma J."/>
        </authorList>
    </citation>
    <scope>NUCLEOTIDE SEQUENCE [LARGE SCALE GENOMIC DNA]</scope>
    <source>
        <strain evidence="3">KCTC 23984</strain>
    </source>
</reference>
<feature type="transmembrane region" description="Helical" evidence="1">
    <location>
        <begin position="63"/>
        <end position="85"/>
    </location>
</feature>
<protein>
    <submittedName>
        <fullName evidence="2">PaaI family thioesterase</fullName>
        <ecNumber evidence="2">3.1.2.-</ecNumber>
    </submittedName>
</protein>
<keyword evidence="1" id="KW-0812">Transmembrane</keyword>
<dbReference type="EC" id="3.1.2.-" evidence="2"/>
<evidence type="ECO:0000313" key="2">
    <source>
        <dbReference type="EMBL" id="MFD3001080.1"/>
    </source>
</evidence>
<sequence length="165" mass="18277">MARQTENAATFRKLVTSPVKFRLFMLARLPMAYLAGLRITSLSQESATVSIQYKYLNKNPFNSIYFACLSMAAELSTGVLCMMHIHKSTPPVSMLIVNMKADFTKKALGKIIFTCNDGEQLYKAIEETKVTGEGVTVTATSTGTDESGDTVAVFHYTWSLKAKRK</sequence>
<dbReference type="GO" id="GO:0016787">
    <property type="term" value="F:hydrolase activity"/>
    <property type="evidence" value="ECO:0007669"/>
    <property type="project" value="UniProtKB-KW"/>
</dbReference>
<keyword evidence="3" id="KW-1185">Reference proteome</keyword>
<gene>
    <name evidence="2" type="ORF">ACFS7Z_11945</name>
</gene>
<comment type="caution">
    <text evidence="2">The sequence shown here is derived from an EMBL/GenBank/DDBJ whole genome shotgun (WGS) entry which is preliminary data.</text>
</comment>
<keyword evidence="1" id="KW-1133">Transmembrane helix</keyword>
<dbReference type="SUPFAM" id="SSF54637">
    <property type="entry name" value="Thioesterase/thiol ester dehydrase-isomerase"/>
    <property type="match status" value="1"/>
</dbReference>
<dbReference type="RefSeq" id="WP_377484790.1">
    <property type="nucleotide sequence ID" value="NZ_JBHUOX010000008.1"/>
</dbReference>
<dbReference type="InterPro" id="IPR029069">
    <property type="entry name" value="HotDog_dom_sf"/>
</dbReference>
<name>A0ABW6BTE9_9BACT</name>
<evidence type="ECO:0000313" key="3">
    <source>
        <dbReference type="Proteomes" id="UP001597641"/>
    </source>
</evidence>